<dbReference type="GO" id="GO:0009279">
    <property type="term" value="C:cell outer membrane"/>
    <property type="evidence" value="ECO:0007669"/>
    <property type="project" value="UniProtKB-SubCell"/>
</dbReference>
<evidence type="ECO:0000313" key="14">
    <source>
        <dbReference type="Proteomes" id="UP000295293"/>
    </source>
</evidence>
<feature type="domain" description="TonB-dependent receptor plug" evidence="12">
    <location>
        <begin position="62"/>
        <end position="184"/>
    </location>
</feature>
<comment type="subcellular location">
    <subcellularLocation>
        <location evidence="1 8">Cell outer membrane</location>
        <topology evidence="1 8">Multi-pass membrane protein</topology>
    </subcellularLocation>
</comment>
<dbReference type="InterPro" id="IPR039426">
    <property type="entry name" value="TonB-dep_rcpt-like"/>
</dbReference>
<dbReference type="PANTHER" id="PTHR47234:SF2">
    <property type="entry name" value="TONB-DEPENDENT RECEPTOR"/>
    <property type="match status" value="1"/>
</dbReference>
<dbReference type="OrthoDB" id="6276154at2"/>
<comment type="similarity">
    <text evidence="8 9">Belongs to the TonB-dependent receptor family.</text>
</comment>
<protein>
    <submittedName>
        <fullName evidence="13">Iron complex outermembrane receptor protein</fullName>
    </submittedName>
</protein>
<keyword evidence="3 8" id="KW-1134">Transmembrane beta strand</keyword>
<dbReference type="InterPro" id="IPR036942">
    <property type="entry name" value="Beta-barrel_TonB_sf"/>
</dbReference>
<dbReference type="SUPFAM" id="SSF56935">
    <property type="entry name" value="Porins"/>
    <property type="match status" value="1"/>
</dbReference>
<dbReference type="InterPro" id="IPR012910">
    <property type="entry name" value="Plug_dom"/>
</dbReference>
<dbReference type="EMBL" id="SNZH01000022">
    <property type="protein sequence ID" value="TDR38215.1"/>
    <property type="molecule type" value="Genomic_DNA"/>
</dbReference>
<evidence type="ECO:0000256" key="2">
    <source>
        <dbReference type="ARBA" id="ARBA00022448"/>
    </source>
</evidence>
<dbReference type="Gene3D" id="2.170.130.10">
    <property type="entry name" value="TonB-dependent receptor, plug domain"/>
    <property type="match status" value="1"/>
</dbReference>
<evidence type="ECO:0000256" key="1">
    <source>
        <dbReference type="ARBA" id="ARBA00004571"/>
    </source>
</evidence>
<keyword evidence="14" id="KW-1185">Reference proteome</keyword>
<evidence type="ECO:0000313" key="13">
    <source>
        <dbReference type="EMBL" id="TDR38215.1"/>
    </source>
</evidence>
<gene>
    <name evidence="13" type="ORF">DFR29_12215</name>
</gene>
<reference evidence="13 14" key="1">
    <citation type="submission" date="2019-03" db="EMBL/GenBank/DDBJ databases">
        <title>Genomic Encyclopedia of Type Strains, Phase IV (KMG-IV): sequencing the most valuable type-strain genomes for metagenomic binning, comparative biology and taxonomic classification.</title>
        <authorList>
            <person name="Goeker M."/>
        </authorList>
    </citation>
    <scope>NUCLEOTIDE SEQUENCE [LARGE SCALE GENOMIC DNA]</scope>
    <source>
        <strain evidence="13 14">DSM 21667</strain>
    </source>
</reference>
<dbReference type="AlphaFoldDB" id="A0A4R6YLQ6"/>
<dbReference type="Pfam" id="PF07715">
    <property type="entry name" value="Plug"/>
    <property type="match status" value="1"/>
</dbReference>
<organism evidence="13 14">
    <name type="scientific">Tahibacter aquaticus</name>
    <dbReference type="NCBI Taxonomy" id="520092"/>
    <lineage>
        <taxon>Bacteria</taxon>
        <taxon>Pseudomonadati</taxon>
        <taxon>Pseudomonadota</taxon>
        <taxon>Gammaproteobacteria</taxon>
        <taxon>Lysobacterales</taxon>
        <taxon>Rhodanobacteraceae</taxon>
        <taxon>Tahibacter</taxon>
    </lineage>
</organism>
<evidence type="ECO:0000259" key="11">
    <source>
        <dbReference type="Pfam" id="PF00593"/>
    </source>
</evidence>
<evidence type="ECO:0000256" key="8">
    <source>
        <dbReference type="PROSITE-ProRule" id="PRU01360"/>
    </source>
</evidence>
<sequence>MKVLQRHKLALSIHVFTAALLAGVVAHPALAQGDRSGDDTTKLEAVEVTGSRIKKAELEGQTPVVTITARDIEATGLGSIGDVIQRLSVSGSSLNTKFNSAGNFGFPADGGGVGSGSTTISLRNVGAKRTLVLVDGLRWVGESSGSGVSAAVDLNTIPASAVERIEILTDGASSLYGSDAISGVINIITKRKQEGMSANVYYGDYSKDGGETTSGNLSLGGSTDRLDFFLDISHYEQKSISSADWAQSSFPTPGAGLAGGSSYIPYTRTIFLAPEGETYGGLCPGGVCNIAANGTTLGVQPFPGGFHRFGTPDRFNFAPYNLLLTPSTRDGLFGQARYKVTDNITWYLKGSYTTRKSKNQAAPEPIGLGSALNTSDLGLTTGVDVTNPYNPFGFTLDPNSNLLGLGRRPIEGGPRIFTQDVDTRYFATGLEGSFGTADRDFYWDVNYVNAVNKATQTVNGTYNIAHIARALGPVAGCTAPCVPLNIFGGPGSITPEMLNYISFIETDRSENALEVWSANISGDLFQLPAGSLAFAAGYEHREQDGYYLPDAIVVAGESNGVPSLPTTGQFDVNEYYLELNAPLLKDVAGAKSLDLSVASRYSDYSTFGGTTNNKVGLRWQPVDDLTLRGTWAEGFRAPSIGELYGSPARFDAQIQDPCNGATGQLATNCIAQGVPNPATFEQANQQISTRTGGNLLLTPETSTSITAGVVYSPSWAENTGWSSKLDLDLTFWKIEIDDAIQAPDAQTQLTRCVERNDANCAGIVRGVSGDIVSFSNILRNLGTIETQGYDIGLNWNSPEWGFGTLGASVQTTYVDKYSSINETGEAEPLSVGIETADKAINKWRTTASLSWASQDWSARWTARYLSGLTERCNPDLTEAGAVCSSPNADLSGGFNHLGATTFHDVRLNWKLPTSFNFTLSAGVNNIFGKDPPICVSCSLNGYDAGTYDLPGRYSYVQASVKF</sequence>
<feature type="domain" description="TonB-dependent receptor-like beta-barrel" evidence="11">
    <location>
        <begin position="378"/>
        <end position="926"/>
    </location>
</feature>
<evidence type="ECO:0000256" key="10">
    <source>
        <dbReference type="SAM" id="SignalP"/>
    </source>
</evidence>
<feature type="chain" id="PRO_5020662122" evidence="10">
    <location>
        <begin position="32"/>
        <end position="962"/>
    </location>
</feature>
<dbReference type="PANTHER" id="PTHR47234">
    <property type="match status" value="1"/>
</dbReference>
<dbReference type="InterPro" id="IPR037066">
    <property type="entry name" value="Plug_dom_sf"/>
</dbReference>
<evidence type="ECO:0000256" key="9">
    <source>
        <dbReference type="RuleBase" id="RU003357"/>
    </source>
</evidence>
<name>A0A4R6YLQ6_9GAMM</name>
<evidence type="ECO:0000256" key="3">
    <source>
        <dbReference type="ARBA" id="ARBA00022452"/>
    </source>
</evidence>
<feature type="signal peptide" evidence="10">
    <location>
        <begin position="1"/>
        <end position="31"/>
    </location>
</feature>
<keyword evidence="10" id="KW-0732">Signal</keyword>
<keyword evidence="13" id="KW-0675">Receptor</keyword>
<keyword evidence="7 8" id="KW-0998">Cell outer membrane</keyword>
<dbReference type="Pfam" id="PF00593">
    <property type="entry name" value="TonB_dep_Rec_b-barrel"/>
    <property type="match status" value="1"/>
</dbReference>
<evidence type="ECO:0000256" key="5">
    <source>
        <dbReference type="ARBA" id="ARBA00023077"/>
    </source>
</evidence>
<keyword evidence="6 8" id="KW-0472">Membrane</keyword>
<comment type="caution">
    <text evidence="13">The sequence shown here is derived from an EMBL/GenBank/DDBJ whole genome shotgun (WGS) entry which is preliminary data.</text>
</comment>
<evidence type="ECO:0000259" key="12">
    <source>
        <dbReference type="Pfam" id="PF07715"/>
    </source>
</evidence>
<proteinExistence type="inferred from homology"/>
<accession>A0A4R6YLQ6</accession>
<evidence type="ECO:0000256" key="7">
    <source>
        <dbReference type="ARBA" id="ARBA00023237"/>
    </source>
</evidence>
<keyword evidence="5 9" id="KW-0798">TonB box</keyword>
<dbReference type="Gene3D" id="2.40.170.20">
    <property type="entry name" value="TonB-dependent receptor, beta-barrel domain"/>
    <property type="match status" value="1"/>
</dbReference>
<keyword evidence="2 8" id="KW-0813">Transport</keyword>
<evidence type="ECO:0000256" key="6">
    <source>
        <dbReference type="ARBA" id="ARBA00023136"/>
    </source>
</evidence>
<dbReference type="RefSeq" id="WP_133821558.1">
    <property type="nucleotide sequence ID" value="NZ_SNZH01000022.1"/>
</dbReference>
<keyword evidence="4 8" id="KW-0812">Transmembrane</keyword>
<dbReference type="PROSITE" id="PS52016">
    <property type="entry name" value="TONB_DEPENDENT_REC_3"/>
    <property type="match status" value="1"/>
</dbReference>
<dbReference type="InterPro" id="IPR000531">
    <property type="entry name" value="Beta-barrel_TonB"/>
</dbReference>
<evidence type="ECO:0000256" key="4">
    <source>
        <dbReference type="ARBA" id="ARBA00022692"/>
    </source>
</evidence>
<dbReference type="Proteomes" id="UP000295293">
    <property type="component" value="Unassembled WGS sequence"/>
</dbReference>